<dbReference type="InterPro" id="IPR029058">
    <property type="entry name" value="AB_hydrolase_fold"/>
</dbReference>
<feature type="domain" description="Peptidase S33 tripeptidyl aminopeptidase-like C-terminal" evidence="5">
    <location>
        <begin position="377"/>
        <end position="462"/>
    </location>
</feature>
<dbReference type="AlphaFoldDB" id="A0A8H7KAM2"/>
<reference evidence="6" key="1">
    <citation type="submission" date="2020-10" db="EMBL/GenBank/DDBJ databases">
        <title>High-Quality Genome Resource of Clonostachys rosea strain S41 by Oxford Nanopore Long-Read Sequencing.</title>
        <authorList>
            <person name="Wang H."/>
        </authorList>
    </citation>
    <scope>NUCLEOTIDE SEQUENCE</scope>
    <source>
        <strain evidence="6">S41</strain>
    </source>
</reference>
<dbReference type="Proteomes" id="UP000616885">
    <property type="component" value="Unassembled WGS sequence"/>
</dbReference>
<evidence type="ECO:0000256" key="2">
    <source>
        <dbReference type="ARBA" id="ARBA00022801"/>
    </source>
</evidence>
<dbReference type="Gene3D" id="3.40.50.1820">
    <property type="entry name" value="alpha/beta hydrolase"/>
    <property type="match status" value="1"/>
</dbReference>
<gene>
    <name evidence="6" type="ORF">IM811_017980</name>
</gene>
<evidence type="ECO:0000313" key="7">
    <source>
        <dbReference type="Proteomes" id="UP000616885"/>
    </source>
</evidence>
<dbReference type="EMBL" id="JADCTT010000009">
    <property type="protein sequence ID" value="KAF9748475.1"/>
    <property type="molecule type" value="Genomic_DNA"/>
</dbReference>
<evidence type="ECO:0000259" key="5">
    <source>
        <dbReference type="Pfam" id="PF08386"/>
    </source>
</evidence>
<keyword evidence="2" id="KW-0378">Hydrolase</keyword>
<organism evidence="6 7">
    <name type="scientific">Bionectria ochroleuca</name>
    <name type="common">Gliocladium roseum</name>
    <dbReference type="NCBI Taxonomy" id="29856"/>
    <lineage>
        <taxon>Eukaryota</taxon>
        <taxon>Fungi</taxon>
        <taxon>Dikarya</taxon>
        <taxon>Ascomycota</taxon>
        <taxon>Pezizomycotina</taxon>
        <taxon>Sordariomycetes</taxon>
        <taxon>Hypocreomycetidae</taxon>
        <taxon>Hypocreales</taxon>
        <taxon>Bionectriaceae</taxon>
        <taxon>Clonostachys</taxon>
    </lineage>
</organism>
<protein>
    <recommendedName>
        <fullName evidence="8">Peptidase S33 tripeptidyl aminopeptidase-like C-terminal domain-containing protein</fullName>
    </recommendedName>
</protein>
<evidence type="ECO:0000313" key="6">
    <source>
        <dbReference type="EMBL" id="KAF9748475.1"/>
    </source>
</evidence>
<dbReference type="PANTHER" id="PTHR43248:SF25">
    <property type="entry name" value="AB HYDROLASE-1 DOMAIN-CONTAINING PROTEIN-RELATED"/>
    <property type="match status" value="1"/>
</dbReference>
<dbReference type="GO" id="GO:0016787">
    <property type="term" value="F:hydrolase activity"/>
    <property type="evidence" value="ECO:0007669"/>
    <property type="project" value="UniProtKB-KW"/>
</dbReference>
<sequence length="482" mass="51728">MALQLKSQLLFIGASVASALPRASTVQWGKCDYGLRSTLPAQCANISVPMDYTSANASAKYTLPLLRIPVAANTISRGSIIINFGGPGQPGIPSLAAQAQVIRSSLSPDYDLISFNPRGTHEDKLFFSCYSEEERTHVFNPDPLAEVWYDESDAAPDQCFKTRGDVGGLVGTAFVVRDIVKISEAVGDELINYFGISYGTVLGATLVSMFPNKVGKVVLDSVGNPHEYIHEIKVRTRQPSQGRCHLRRPPLPVRRPGPNRVPLARHAATAAELQAKIYAMIDAARANPIALPLEHARYDTTIVRGTVVDYSTLKTMDFLSLYEASTQTQMLAGLDGAFASQLDSEELVLDGMKAASRISRIAGGAGPSNGLGLRSSICAQWQISAKERYLGDYKVATRNPVLIVNNRYDPATPLESARNVSAGLAGSRVVEVNRIGHGPVGAASKCLQDVIADFFGRGVMPEVTLCELDEPLLPTGGTLGSL</sequence>
<comment type="caution">
    <text evidence="6">The sequence shown here is derived from an EMBL/GenBank/DDBJ whole genome shotgun (WGS) entry which is preliminary data.</text>
</comment>
<feature type="chain" id="PRO_5034758470" description="Peptidase S33 tripeptidyl aminopeptidase-like C-terminal domain-containing protein" evidence="3">
    <location>
        <begin position="20"/>
        <end position="482"/>
    </location>
</feature>
<feature type="domain" description="AB hydrolase-1" evidence="4">
    <location>
        <begin position="80"/>
        <end position="232"/>
    </location>
</feature>
<feature type="signal peptide" evidence="3">
    <location>
        <begin position="1"/>
        <end position="19"/>
    </location>
</feature>
<comment type="similarity">
    <text evidence="1">Belongs to the peptidase S33 family.</text>
</comment>
<keyword evidence="3" id="KW-0732">Signal</keyword>
<evidence type="ECO:0000259" key="4">
    <source>
        <dbReference type="Pfam" id="PF00561"/>
    </source>
</evidence>
<name>A0A8H7KAM2_BIOOC</name>
<dbReference type="Pfam" id="PF08386">
    <property type="entry name" value="Abhydrolase_4"/>
    <property type="match status" value="1"/>
</dbReference>
<dbReference type="InterPro" id="IPR000073">
    <property type="entry name" value="AB_hydrolase_1"/>
</dbReference>
<evidence type="ECO:0008006" key="8">
    <source>
        <dbReference type="Google" id="ProtNLM"/>
    </source>
</evidence>
<dbReference type="InterPro" id="IPR051601">
    <property type="entry name" value="Serine_prot/Carboxylest_S33"/>
</dbReference>
<dbReference type="InterPro" id="IPR013595">
    <property type="entry name" value="Pept_S33_TAP-like_C"/>
</dbReference>
<dbReference type="Pfam" id="PF00561">
    <property type="entry name" value="Abhydrolase_1"/>
    <property type="match status" value="1"/>
</dbReference>
<proteinExistence type="inferred from homology"/>
<accession>A0A8H7KAM2</accession>
<dbReference type="PANTHER" id="PTHR43248">
    <property type="entry name" value="2-SUCCINYL-6-HYDROXY-2,4-CYCLOHEXADIENE-1-CARBOXYLATE SYNTHASE"/>
    <property type="match status" value="1"/>
</dbReference>
<evidence type="ECO:0000256" key="1">
    <source>
        <dbReference type="ARBA" id="ARBA00010088"/>
    </source>
</evidence>
<evidence type="ECO:0000256" key="3">
    <source>
        <dbReference type="SAM" id="SignalP"/>
    </source>
</evidence>
<dbReference type="SUPFAM" id="SSF53474">
    <property type="entry name" value="alpha/beta-Hydrolases"/>
    <property type="match status" value="1"/>
</dbReference>